<proteinExistence type="predicted"/>
<dbReference type="EMBL" id="OY882875">
    <property type="protein sequence ID" value="CAK6439799.1"/>
    <property type="molecule type" value="Genomic_DNA"/>
</dbReference>
<accession>A0ABN9ZNQ5</accession>
<name>A0ABN9ZNQ5_PIPNA</name>
<evidence type="ECO:0000313" key="3">
    <source>
        <dbReference type="Proteomes" id="UP001314169"/>
    </source>
</evidence>
<evidence type="ECO:0000313" key="2">
    <source>
        <dbReference type="EMBL" id="CAK6439799.1"/>
    </source>
</evidence>
<protein>
    <submittedName>
        <fullName evidence="2">Uncharacterized protein</fullName>
    </submittedName>
</protein>
<feature type="region of interest" description="Disordered" evidence="1">
    <location>
        <begin position="30"/>
        <end position="104"/>
    </location>
</feature>
<evidence type="ECO:0000256" key="1">
    <source>
        <dbReference type="SAM" id="MobiDB-lite"/>
    </source>
</evidence>
<reference evidence="2" key="1">
    <citation type="submission" date="2023-12" db="EMBL/GenBank/DDBJ databases">
        <authorList>
            <person name="Brown T."/>
        </authorList>
    </citation>
    <scope>NUCLEOTIDE SEQUENCE</scope>
</reference>
<dbReference type="Proteomes" id="UP001314169">
    <property type="component" value="Chromosome 18"/>
</dbReference>
<gene>
    <name evidence="2" type="ORF">MPIPNATIZW_LOCUS8105</name>
</gene>
<organism evidence="2 3">
    <name type="scientific">Pipistrellus nathusii</name>
    <name type="common">Nathusius' pipistrelle</name>
    <dbReference type="NCBI Taxonomy" id="59473"/>
    <lineage>
        <taxon>Eukaryota</taxon>
        <taxon>Metazoa</taxon>
        <taxon>Chordata</taxon>
        <taxon>Craniata</taxon>
        <taxon>Vertebrata</taxon>
        <taxon>Euteleostomi</taxon>
        <taxon>Mammalia</taxon>
        <taxon>Eutheria</taxon>
        <taxon>Laurasiatheria</taxon>
        <taxon>Chiroptera</taxon>
        <taxon>Yangochiroptera</taxon>
        <taxon>Vespertilionidae</taxon>
        <taxon>Pipistrellus</taxon>
    </lineage>
</organism>
<keyword evidence="3" id="KW-1185">Reference proteome</keyword>
<sequence length="104" mass="11390">MQARPSAKEPWLTQQPENRFQTQNLSEVLDPHALPSGPVTEGSADLRPRPLYPPLSLQASPCKQSLGRKGLSCLAPRRPQGRRFSSSVSGLRGRMAPQCQVTVT</sequence>